<reference evidence="1 2" key="1">
    <citation type="submission" date="2020-08" db="EMBL/GenBank/DDBJ databases">
        <title>Bridging the membrane lipid divide: bacteria of the FCB group superphylum have the potential to synthesize archaeal ether lipids.</title>
        <authorList>
            <person name="Villanueva L."/>
            <person name="Von Meijenfeldt F.A.B."/>
            <person name="Westbye A.B."/>
            <person name="Yadav S."/>
            <person name="Hopmans E.C."/>
            <person name="Dutilh B.E."/>
            <person name="Sinninghe Damste J.S."/>
        </authorList>
    </citation>
    <scope>NUCLEOTIDE SEQUENCE [LARGE SCALE GENOMIC DNA]</scope>
    <source>
        <strain evidence="1">NIOZ-UU36</strain>
    </source>
</reference>
<dbReference type="AlphaFoldDB" id="A0A8J6NG93"/>
<dbReference type="Pfam" id="PF00132">
    <property type="entry name" value="Hexapep"/>
    <property type="match status" value="1"/>
</dbReference>
<dbReference type="EMBL" id="JACNJN010000029">
    <property type="protein sequence ID" value="MBC8333889.1"/>
    <property type="molecule type" value="Genomic_DNA"/>
</dbReference>
<comment type="caution">
    <text evidence="1">The sequence shown here is derived from an EMBL/GenBank/DDBJ whole genome shotgun (WGS) entry which is preliminary data.</text>
</comment>
<gene>
    <name evidence="1" type="ORF">H8E29_01365</name>
</gene>
<name>A0A8J6NG93_9CHLR</name>
<dbReference type="Gene3D" id="2.160.10.10">
    <property type="entry name" value="Hexapeptide repeat proteins"/>
    <property type="match status" value="1"/>
</dbReference>
<proteinExistence type="predicted"/>
<dbReference type="SUPFAM" id="SSF51161">
    <property type="entry name" value="Trimeric LpxA-like enzymes"/>
    <property type="match status" value="1"/>
</dbReference>
<dbReference type="Proteomes" id="UP000614469">
    <property type="component" value="Unassembled WGS sequence"/>
</dbReference>
<evidence type="ECO:0000313" key="1">
    <source>
        <dbReference type="EMBL" id="MBC8333889.1"/>
    </source>
</evidence>
<sequence length="211" mass="22518">MRKLKLVLATLISVLPFSFLRVTAYRILLGYKIVDAKLGFGTIIAVDDAEIGACQIGWGNLFTGPMKMTIGKGASIGHRNIFSCGYWTTRAEHAGANYARNLVIANDTLITSQHYIDVAGTFTIGAGSWIAGIGSQFWTHGAGILDRDIAIGENCYLGSAVRFAPGTSIGNNTLVAMGSVVTKKFKLENAMIGGVPAGVLKESFTWEQKAP</sequence>
<evidence type="ECO:0008006" key="3">
    <source>
        <dbReference type="Google" id="ProtNLM"/>
    </source>
</evidence>
<dbReference type="PANTHER" id="PTHR23416">
    <property type="entry name" value="SIALIC ACID SYNTHASE-RELATED"/>
    <property type="match status" value="1"/>
</dbReference>
<dbReference type="InterPro" id="IPR051159">
    <property type="entry name" value="Hexapeptide_acetyltransf"/>
</dbReference>
<organism evidence="1 2">
    <name type="scientific">Candidatus Desulfolinea nitratireducens</name>
    <dbReference type="NCBI Taxonomy" id="2841698"/>
    <lineage>
        <taxon>Bacteria</taxon>
        <taxon>Bacillati</taxon>
        <taxon>Chloroflexota</taxon>
        <taxon>Anaerolineae</taxon>
        <taxon>Anaerolineales</taxon>
        <taxon>Anaerolineales incertae sedis</taxon>
        <taxon>Candidatus Desulfolinea</taxon>
    </lineage>
</organism>
<protein>
    <recommendedName>
        <fullName evidence="3">Acyltransferase</fullName>
    </recommendedName>
</protein>
<accession>A0A8J6NG93</accession>
<dbReference type="InterPro" id="IPR011004">
    <property type="entry name" value="Trimer_LpxA-like_sf"/>
</dbReference>
<dbReference type="InterPro" id="IPR001451">
    <property type="entry name" value="Hexapep"/>
</dbReference>
<evidence type="ECO:0000313" key="2">
    <source>
        <dbReference type="Proteomes" id="UP000614469"/>
    </source>
</evidence>